<name>A0ABP8N5G0_9BACT</name>
<proteinExistence type="predicted"/>
<accession>A0ABP8N5G0</accession>
<dbReference type="Proteomes" id="UP001500067">
    <property type="component" value="Unassembled WGS sequence"/>
</dbReference>
<sequence>MVQALSCLFNRLFLNDHLRHGSRLGCEIAVVLLVLFFIYLFIQGSSTVAAGLIALFFIAPFLAIWYGAISYKETRYVRSLVDRKQYV</sequence>
<feature type="transmembrane region" description="Helical" evidence="1">
    <location>
        <begin position="48"/>
        <end position="69"/>
    </location>
</feature>
<keyword evidence="1" id="KW-0812">Transmembrane</keyword>
<gene>
    <name evidence="2" type="ORF">GCM10023093_02810</name>
</gene>
<keyword evidence="1" id="KW-1133">Transmembrane helix</keyword>
<dbReference type="RefSeq" id="WP_345077409.1">
    <property type="nucleotide sequence ID" value="NZ_BAABFA010000004.1"/>
</dbReference>
<keyword evidence="1" id="KW-0472">Membrane</keyword>
<evidence type="ECO:0000313" key="2">
    <source>
        <dbReference type="EMBL" id="GAA4460342.1"/>
    </source>
</evidence>
<evidence type="ECO:0000256" key="1">
    <source>
        <dbReference type="SAM" id="Phobius"/>
    </source>
</evidence>
<keyword evidence="3" id="KW-1185">Reference proteome</keyword>
<organism evidence="2 3">
    <name type="scientific">Nemorincola caseinilytica</name>
    <dbReference type="NCBI Taxonomy" id="2054315"/>
    <lineage>
        <taxon>Bacteria</taxon>
        <taxon>Pseudomonadati</taxon>
        <taxon>Bacteroidota</taxon>
        <taxon>Chitinophagia</taxon>
        <taxon>Chitinophagales</taxon>
        <taxon>Chitinophagaceae</taxon>
        <taxon>Nemorincola</taxon>
    </lineage>
</organism>
<feature type="transmembrane region" description="Helical" evidence="1">
    <location>
        <begin position="21"/>
        <end position="42"/>
    </location>
</feature>
<reference evidence="3" key="1">
    <citation type="journal article" date="2019" name="Int. J. Syst. Evol. Microbiol.">
        <title>The Global Catalogue of Microorganisms (GCM) 10K type strain sequencing project: providing services to taxonomists for standard genome sequencing and annotation.</title>
        <authorList>
            <consortium name="The Broad Institute Genomics Platform"/>
            <consortium name="The Broad Institute Genome Sequencing Center for Infectious Disease"/>
            <person name="Wu L."/>
            <person name="Ma J."/>
        </authorList>
    </citation>
    <scope>NUCLEOTIDE SEQUENCE [LARGE SCALE GENOMIC DNA]</scope>
    <source>
        <strain evidence="3">JCM 32105</strain>
    </source>
</reference>
<protein>
    <submittedName>
        <fullName evidence="2">Uncharacterized protein</fullName>
    </submittedName>
</protein>
<comment type="caution">
    <text evidence="2">The sequence shown here is derived from an EMBL/GenBank/DDBJ whole genome shotgun (WGS) entry which is preliminary data.</text>
</comment>
<evidence type="ECO:0000313" key="3">
    <source>
        <dbReference type="Proteomes" id="UP001500067"/>
    </source>
</evidence>
<dbReference type="EMBL" id="BAABFA010000004">
    <property type="protein sequence ID" value="GAA4460342.1"/>
    <property type="molecule type" value="Genomic_DNA"/>
</dbReference>